<dbReference type="InterPro" id="IPR015943">
    <property type="entry name" value="WD40/YVTN_repeat-like_dom_sf"/>
</dbReference>
<dbReference type="InterPro" id="IPR019775">
    <property type="entry name" value="WD40_repeat_CS"/>
</dbReference>
<keyword evidence="1 4" id="KW-0853">WD repeat</keyword>
<name>A0AAD4MXK4_9BILA</name>
<dbReference type="InterPro" id="IPR001810">
    <property type="entry name" value="F-box_dom"/>
</dbReference>
<dbReference type="Pfam" id="PF00400">
    <property type="entry name" value="WD40"/>
    <property type="match status" value="2"/>
</dbReference>
<accession>A0AAD4MXK4</accession>
<dbReference type="Pfam" id="PF12937">
    <property type="entry name" value="F-box-like"/>
    <property type="match status" value="1"/>
</dbReference>
<evidence type="ECO:0000259" key="6">
    <source>
        <dbReference type="PROSITE" id="PS50181"/>
    </source>
</evidence>
<dbReference type="PROSITE" id="PS50181">
    <property type="entry name" value="FBOX"/>
    <property type="match status" value="1"/>
</dbReference>
<keyword evidence="2" id="KW-0677">Repeat</keyword>
<evidence type="ECO:0000256" key="5">
    <source>
        <dbReference type="SAM" id="MobiDB-lite"/>
    </source>
</evidence>
<dbReference type="PROSITE" id="PS50082">
    <property type="entry name" value="WD_REPEATS_2"/>
    <property type="match status" value="2"/>
</dbReference>
<evidence type="ECO:0000256" key="1">
    <source>
        <dbReference type="ARBA" id="ARBA00022574"/>
    </source>
</evidence>
<organism evidence="7 8">
    <name type="scientific">Ditylenchus destructor</name>
    <dbReference type="NCBI Taxonomy" id="166010"/>
    <lineage>
        <taxon>Eukaryota</taxon>
        <taxon>Metazoa</taxon>
        <taxon>Ecdysozoa</taxon>
        <taxon>Nematoda</taxon>
        <taxon>Chromadorea</taxon>
        <taxon>Rhabditida</taxon>
        <taxon>Tylenchina</taxon>
        <taxon>Tylenchomorpha</taxon>
        <taxon>Sphaerularioidea</taxon>
        <taxon>Anguinidae</taxon>
        <taxon>Anguininae</taxon>
        <taxon>Ditylenchus</taxon>
    </lineage>
</organism>
<dbReference type="SMART" id="SM00256">
    <property type="entry name" value="FBOX"/>
    <property type="match status" value="1"/>
</dbReference>
<dbReference type="SMART" id="SM00320">
    <property type="entry name" value="WD40"/>
    <property type="match status" value="2"/>
</dbReference>
<feature type="repeat" description="WD" evidence="4">
    <location>
        <begin position="328"/>
        <end position="369"/>
    </location>
</feature>
<keyword evidence="8" id="KW-1185">Reference proteome</keyword>
<feature type="domain" description="F-box" evidence="6">
    <location>
        <begin position="114"/>
        <end position="160"/>
    </location>
</feature>
<dbReference type="Gene3D" id="1.20.1280.50">
    <property type="match status" value="1"/>
</dbReference>
<evidence type="ECO:0000313" key="7">
    <source>
        <dbReference type="EMBL" id="KAI1707334.1"/>
    </source>
</evidence>
<feature type="repeat" description="WD" evidence="4">
    <location>
        <begin position="302"/>
        <end position="327"/>
    </location>
</feature>
<dbReference type="PROSITE" id="PS00678">
    <property type="entry name" value="WD_REPEATS_1"/>
    <property type="match status" value="1"/>
</dbReference>
<evidence type="ECO:0000313" key="8">
    <source>
        <dbReference type="Proteomes" id="UP001201812"/>
    </source>
</evidence>
<evidence type="ECO:0000256" key="3">
    <source>
        <dbReference type="ARBA" id="ARBA00022786"/>
    </source>
</evidence>
<dbReference type="InterPro" id="IPR051075">
    <property type="entry name" value="SCF_subunit_WD-repeat"/>
</dbReference>
<dbReference type="EMBL" id="JAKKPZ010000041">
    <property type="protein sequence ID" value="KAI1707334.1"/>
    <property type="molecule type" value="Genomic_DNA"/>
</dbReference>
<evidence type="ECO:0000256" key="2">
    <source>
        <dbReference type="ARBA" id="ARBA00022737"/>
    </source>
</evidence>
<gene>
    <name evidence="7" type="ORF">DdX_12430</name>
</gene>
<comment type="caution">
    <text evidence="7">The sequence shown here is derived from an EMBL/GenBank/DDBJ whole genome shotgun (WGS) entry which is preliminary data.</text>
</comment>
<dbReference type="PANTHER" id="PTHR19872:SF9">
    <property type="entry name" value="UBIQUITIN-BINDING SDF UBIQUITIN LIGASE COMPLEX SUBUNIT"/>
    <property type="match status" value="1"/>
</dbReference>
<dbReference type="InterPro" id="IPR036322">
    <property type="entry name" value="WD40_repeat_dom_sf"/>
</dbReference>
<dbReference type="PANTHER" id="PTHR19872">
    <property type="entry name" value="UBIQUITIN LIGASE SPECIFICITY FACTOR/HREP PROTEIN"/>
    <property type="match status" value="1"/>
</dbReference>
<sequence length="407" mass="46748">MLPSNQEEEPSTSENKSKQPKRPLTETSTYELSVKRFAGPETRKFPKAISELVNQTQCIDAYRGPSPVVIADWLQTFKTMPKETQSEALRELVEFCSPSNVKHLQKFIAPHFQKDFISLLPKELSLKIINYLMPVDLMHAALSCKYWRSIAEDPRIWTEKCQQDGIKEMFPPLLNRQESWAAINCRISPSSDPLLPIPVLLYSRSSFSISSKGMLDEAGPSHFMPFSMEQRRCRNRNAISKTELRNSDQESNFDCCYSRSKWKAIYMRSQRIRNNWRRRRLTAACQLRGHDEHVITCLKIHGNIIVTGSDDNSVRVWSTTTAECLHTLNAHNGGVWCLEMSEDGETIVSGSTDRTVRVWNTNTGELIYTLNGHTSTVCYYTTLLPVKCKRKLLFKLYPIENIILDTK</sequence>
<dbReference type="InterPro" id="IPR001680">
    <property type="entry name" value="WD40_rpt"/>
</dbReference>
<dbReference type="Gene3D" id="2.130.10.10">
    <property type="entry name" value="YVTN repeat-like/Quinoprotein amine dehydrogenase"/>
    <property type="match status" value="1"/>
</dbReference>
<dbReference type="AlphaFoldDB" id="A0AAD4MXK4"/>
<dbReference type="PROSITE" id="PS50294">
    <property type="entry name" value="WD_REPEATS_REGION"/>
    <property type="match status" value="1"/>
</dbReference>
<dbReference type="InterPro" id="IPR036047">
    <property type="entry name" value="F-box-like_dom_sf"/>
</dbReference>
<dbReference type="Proteomes" id="UP001201812">
    <property type="component" value="Unassembled WGS sequence"/>
</dbReference>
<evidence type="ECO:0000256" key="4">
    <source>
        <dbReference type="PROSITE-ProRule" id="PRU00221"/>
    </source>
</evidence>
<feature type="compositionally biased region" description="Acidic residues" evidence="5">
    <location>
        <begin position="1"/>
        <end position="11"/>
    </location>
</feature>
<keyword evidence="3" id="KW-0833">Ubl conjugation pathway</keyword>
<reference evidence="7" key="1">
    <citation type="submission" date="2022-01" db="EMBL/GenBank/DDBJ databases">
        <title>Genome Sequence Resource for Two Populations of Ditylenchus destructor, the Migratory Endoparasitic Phytonematode.</title>
        <authorList>
            <person name="Zhang H."/>
            <person name="Lin R."/>
            <person name="Xie B."/>
        </authorList>
    </citation>
    <scope>NUCLEOTIDE SEQUENCE</scope>
    <source>
        <strain evidence="7">BazhouSP</strain>
    </source>
</reference>
<proteinExistence type="predicted"/>
<dbReference type="SUPFAM" id="SSF50978">
    <property type="entry name" value="WD40 repeat-like"/>
    <property type="match status" value="1"/>
</dbReference>
<protein>
    <submittedName>
        <fullName evidence="7">WD domain, g-beta repeat domain-containing protein</fullName>
    </submittedName>
</protein>
<feature type="region of interest" description="Disordered" evidence="5">
    <location>
        <begin position="1"/>
        <end position="30"/>
    </location>
</feature>
<dbReference type="SUPFAM" id="SSF81383">
    <property type="entry name" value="F-box domain"/>
    <property type="match status" value="1"/>
</dbReference>